<evidence type="ECO:0000313" key="6">
    <source>
        <dbReference type="EMBL" id="QLG71425.1"/>
    </source>
</evidence>
<keyword evidence="4" id="KW-0687">Ribonucleoprotein</keyword>
<reference evidence="6 7" key="1">
    <citation type="submission" date="2020-07" db="EMBL/GenBank/DDBJ databases">
        <title>The yeast mating-type switching endonuclease HO is a domesticated member of an unorthodox homing genetic element family.</title>
        <authorList>
            <person name="Coughlan A.Y."/>
            <person name="Lombardi L."/>
            <person name="Braun-Galleani S."/>
            <person name="Martos A.R."/>
            <person name="Galeote V."/>
            <person name="Bigey F."/>
            <person name="Dequin S."/>
            <person name="Byrne K.P."/>
            <person name="Wolfe K.H."/>
        </authorList>
    </citation>
    <scope>NUCLEOTIDE SEQUENCE [LARGE SCALE GENOMIC DNA]</scope>
    <source>
        <strain evidence="6 7">NRRL Y-6702</strain>
    </source>
</reference>
<dbReference type="GO" id="GO:0005739">
    <property type="term" value="C:mitochondrion"/>
    <property type="evidence" value="ECO:0007669"/>
    <property type="project" value="UniProtKB-SubCell"/>
</dbReference>
<dbReference type="GO" id="GO:0005840">
    <property type="term" value="C:ribosome"/>
    <property type="evidence" value="ECO:0007669"/>
    <property type="project" value="UniProtKB-KW"/>
</dbReference>
<comment type="subcellular location">
    <subcellularLocation>
        <location evidence="1">Mitochondrion</location>
    </subcellularLocation>
</comment>
<evidence type="ECO:0000256" key="1">
    <source>
        <dbReference type="ARBA" id="ARBA00004173"/>
    </source>
</evidence>
<proteinExistence type="predicted"/>
<dbReference type="OrthoDB" id="1696305at2759"/>
<dbReference type="SMART" id="SM00916">
    <property type="entry name" value="L51_S25_CI-B8"/>
    <property type="match status" value="1"/>
</dbReference>
<dbReference type="InterPro" id="IPR040049">
    <property type="entry name" value="Ribosomal_mS25/mL61"/>
</dbReference>
<dbReference type="Proteomes" id="UP000509704">
    <property type="component" value="Chromosome 2"/>
</dbReference>
<dbReference type="InterPro" id="IPR036249">
    <property type="entry name" value="Thioredoxin-like_sf"/>
</dbReference>
<evidence type="ECO:0000256" key="3">
    <source>
        <dbReference type="ARBA" id="ARBA00023128"/>
    </source>
</evidence>
<keyword evidence="7" id="KW-1185">Reference proteome</keyword>
<dbReference type="KEGG" id="zmk:HG535_0B04670"/>
<dbReference type="PANTHER" id="PTHR13274:SF2">
    <property type="entry name" value="SMALL RIBOSOMAL SUBUNIT PROTEIN MS25"/>
    <property type="match status" value="1"/>
</dbReference>
<evidence type="ECO:0000313" key="7">
    <source>
        <dbReference type="Proteomes" id="UP000509704"/>
    </source>
</evidence>
<evidence type="ECO:0000259" key="5">
    <source>
        <dbReference type="SMART" id="SM00916"/>
    </source>
</evidence>
<evidence type="ECO:0000256" key="4">
    <source>
        <dbReference type="ARBA" id="ARBA00023274"/>
    </source>
</evidence>
<organism evidence="6 7">
    <name type="scientific">Zygotorulaspora mrakii</name>
    <name type="common">Zygosaccharomyces mrakii</name>
    <dbReference type="NCBI Taxonomy" id="42260"/>
    <lineage>
        <taxon>Eukaryota</taxon>
        <taxon>Fungi</taxon>
        <taxon>Dikarya</taxon>
        <taxon>Ascomycota</taxon>
        <taxon>Saccharomycotina</taxon>
        <taxon>Saccharomycetes</taxon>
        <taxon>Saccharomycetales</taxon>
        <taxon>Saccharomycetaceae</taxon>
        <taxon>Zygotorulaspora</taxon>
    </lineage>
</organism>
<accession>A0A7H9AYE6</accession>
<dbReference type="PANTHER" id="PTHR13274">
    <property type="entry name" value="MITOCHONDRIAL RIBOSOMAL PROTEIN S25"/>
    <property type="match status" value="1"/>
</dbReference>
<evidence type="ECO:0000256" key="2">
    <source>
        <dbReference type="ARBA" id="ARBA00022980"/>
    </source>
</evidence>
<dbReference type="Pfam" id="PF05047">
    <property type="entry name" value="L51_S25_CI-B8"/>
    <property type="match status" value="1"/>
</dbReference>
<sequence length="130" mass="15401">MSSVKKQLEFLNKISYNTKKAQIFVNSEKVTGLKLLFQWQNHDGHMGARKFWHEYLPTLQYYNPALKIDLLRLKNDKRDVEVPCKIEILGRESKILDTINMQYKKDNEIMDDLLLKLDHEVVPQDQLVKV</sequence>
<name>A0A7H9AYE6_ZYGMR</name>
<dbReference type="AlphaFoldDB" id="A0A7H9AYE6"/>
<dbReference type="EMBL" id="CP058605">
    <property type="protein sequence ID" value="QLG71425.1"/>
    <property type="molecule type" value="Genomic_DNA"/>
</dbReference>
<dbReference type="GO" id="GO:1990904">
    <property type="term" value="C:ribonucleoprotein complex"/>
    <property type="evidence" value="ECO:0007669"/>
    <property type="project" value="UniProtKB-KW"/>
</dbReference>
<dbReference type="RefSeq" id="XP_037143153.1">
    <property type="nucleotide sequence ID" value="XM_037287258.1"/>
</dbReference>
<dbReference type="InterPro" id="IPR007741">
    <property type="entry name" value="Ribosomal_mL43/mS25/NADH_DH"/>
</dbReference>
<feature type="domain" description="Ribosomal protein/NADH dehydrogenase" evidence="5">
    <location>
        <begin position="40"/>
        <end position="120"/>
    </location>
</feature>
<dbReference type="GO" id="GO:0003735">
    <property type="term" value="F:structural constituent of ribosome"/>
    <property type="evidence" value="ECO:0007669"/>
    <property type="project" value="InterPro"/>
</dbReference>
<protein>
    <recommendedName>
        <fullName evidence="5">Ribosomal protein/NADH dehydrogenase domain-containing protein</fullName>
    </recommendedName>
</protein>
<keyword evidence="2" id="KW-0689">Ribosomal protein</keyword>
<keyword evidence="3" id="KW-0496">Mitochondrion</keyword>
<dbReference type="GeneID" id="59235086"/>
<dbReference type="SUPFAM" id="SSF52833">
    <property type="entry name" value="Thioredoxin-like"/>
    <property type="match status" value="1"/>
</dbReference>
<gene>
    <name evidence="6" type="ORF">HG535_0B04670</name>
</gene>